<name>A0A1Y5RGF1_9RHOB</name>
<organism evidence="2 3">
    <name type="scientific">Pseudoruegeria aquimaris</name>
    <dbReference type="NCBI Taxonomy" id="393663"/>
    <lineage>
        <taxon>Bacteria</taxon>
        <taxon>Pseudomonadati</taxon>
        <taxon>Pseudomonadota</taxon>
        <taxon>Alphaproteobacteria</taxon>
        <taxon>Rhodobacterales</taxon>
        <taxon>Roseobacteraceae</taxon>
        <taxon>Pseudoruegeria</taxon>
    </lineage>
</organism>
<dbReference type="RefSeq" id="WP_306372445.1">
    <property type="nucleotide sequence ID" value="NZ_FWFQ01000002.1"/>
</dbReference>
<protein>
    <submittedName>
        <fullName evidence="2">Uncharacterized protein</fullName>
    </submittedName>
</protein>
<keyword evidence="1" id="KW-0472">Membrane</keyword>
<gene>
    <name evidence="2" type="ORF">PSA7680_00430</name>
</gene>
<feature type="transmembrane region" description="Helical" evidence="1">
    <location>
        <begin position="56"/>
        <end position="76"/>
    </location>
</feature>
<keyword evidence="3" id="KW-1185">Reference proteome</keyword>
<proteinExistence type="predicted"/>
<reference evidence="2 3" key="1">
    <citation type="submission" date="2017-03" db="EMBL/GenBank/DDBJ databases">
        <authorList>
            <person name="Afonso C.L."/>
            <person name="Miller P.J."/>
            <person name="Scott M.A."/>
            <person name="Spackman E."/>
            <person name="Goraichik I."/>
            <person name="Dimitrov K.M."/>
            <person name="Suarez D.L."/>
            <person name="Swayne D.E."/>
        </authorList>
    </citation>
    <scope>NUCLEOTIDE SEQUENCE [LARGE SCALE GENOMIC DNA]</scope>
    <source>
        <strain evidence="2 3">CECT 7680</strain>
    </source>
</reference>
<dbReference type="Proteomes" id="UP000193409">
    <property type="component" value="Unassembled WGS sequence"/>
</dbReference>
<keyword evidence="1" id="KW-1133">Transmembrane helix</keyword>
<evidence type="ECO:0000256" key="1">
    <source>
        <dbReference type="SAM" id="Phobius"/>
    </source>
</evidence>
<dbReference type="EMBL" id="FWFQ01000002">
    <property type="protein sequence ID" value="SLN16030.1"/>
    <property type="molecule type" value="Genomic_DNA"/>
</dbReference>
<sequence>MAESDLQTRTLLLQQALQQLETARVEANRQVRYISQGVSPVAPDEATYPRAFENTVLAFLIFSGIYLMISLTAAVLRDQISS</sequence>
<evidence type="ECO:0000313" key="2">
    <source>
        <dbReference type="EMBL" id="SLN16030.1"/>
    </source>
</evidence>
<accession>A0A1Y5RGF1</accession>
<keyword evidence="1" id="KW-0812">Transmembrane</keyword>
<dbReference type="AlphaFoldDB" id="A0A1Y5RGF1"/>
<evidence type="ECO:0000313" key="3">
    <source>
        <dbReference type="Proteomes" id="UP000193409"/>
    </source>
</evidence>